<evidence type="ECO:0000259" key="1">
    <source>
        <dbReference type="Pfam" id="PF00535"/>
    </source>
</evidence>
<dbReference type="RefSeq" id="WP_070558861.1">
    <property type="nucleotide sequence ID" value="NZ_CAJHLG010000011.1"/>
</dbReference>
<evidence type="ECO:0000313" key="3">
    <source>
        <dbReference type="EMBL" id="WWC54762.1"/>
    </source>
</evidence>
<sequence>MQEFAVIIPAYKPTQDLVPYVDQLLQAGVPQVVVVNDGSPEDCQTIFDQLAERERVDVLTHLINRGKGTALKTAFDFELKHGQDYNGFVTADADGQHTVKDVLNIGKVLVDHPDVSFVLGKRDFDQDQVPFLSRLGNKTTTRFFDWLFGYWITDTQTGLRGINAKELLWLIDLPGSKFEYEMNMLIVMAKRELPYLEETIETVYEEDRTTHYHPFRDSWRIAKVLIDGKRSGEDELI</sequence>
<dbReference type="Proteomes" id="UP001069047">
    <property type="component" value="Unassembled WGS sequence"/>
</dbReference>
<dbReference type="CDD" id="cd04179">
    <property type="entry name" value="DPM_DPG-synthase_like"/>
    <property type="match status" value="1"/>
</dbReference>
<proteinExistence type="predicted"/>
<dbReference type="EMBL" id="CP145132">
    <property type="protein sequence ID" value="WWC54762.1"/>
    <property type="molecule type" value="Genomic_DNA"/>
</dbReference>
<dbReference type="InterPro" id="IPR001173">
    <property type="entry name" value="Glyco_trans_2-like"/>
</dbReference>
<keyword evidence="4" id="KW-1185">Reference proteome</keyword>
<dbReference type="Gene3D" id="3.90.550.10">
    <property type="entry name" value="Spore Coat Polysaccharide Biosynthesis Protein SpsA, Chain A"/>
    <property type="match status" value="1"/>
</dbReference>
<dbReference type="GeneID" id="86858988"/>
<evidence type="ECO:0000313" key="2">
    <source>
        <dbReference type="EMBL" id="MCY3087932.1"/>
    </source>
</evidence>
<reference evidence="3 4" key="1">
    <citation type="journal article" date="2020" name="J. Bacteriol.">
        <title>Aerococcus urinae Isolated from Women with Lower Urinary Tract Symptoms: In Vitro Aggregation and Genome Analysis.</title>
        <authorList>
            <person name="Hilt E.E."/>
            <person name="Putonti C."/>
            <person name="Thomas-White K."/>
            <person name="Lewis A.L."/>
            <person name="Visick K.L."/>
            <person name="Gilbert N.M."/>
            <person name="Wolfe A.J."/>
        </authorList>
    </citation>
    <scope>NUCLEOTIDE SEQUENCE [LARGE SCALE GENOMIC DNA]</scope>
    <source>
        <strain evidence="3 4">UMB1016</strain>
    </source>
</reference>
<reference evidence="3" key="3">
    <citation type="submission" date="2024-02" db="EMBL/GenBank/DDBJ databases">
        <authorList>
            <person name="Choi B."/>
        </authorList>
    </citation>
    <scope>NUCLEOTIDE SEQUENCE</scope>
    <source>
        <strain evidence="3">UMB1016</strain>
    </source>
</reference>
<protein>
    <submittedName>
        <fullName evidence="2">Glycosyltransferase family 2 protein</fullName>
    </submittedName>
</protein>
<dbReference type="PANTHER" id="PTHR10859:SF114">
    <property type="entry name" value="DOLICHOL-PHOSPHATE MANNOSYLTRANSFERASE"/>
    <property type="match status" value="1"/>
</dbReference>
<dbReference type="AlphaFoldDB" id="A0A1E9PLL6"/>
<dbReference type="SUPFAM" id="SSF53448">
    <property type="entry name" value="Nucleotide-diphospho-sugar transferases"/>
    <property type="match status" value="1"/>
</dbReference>
<dbReference type="PANTHER" id="PTHR10859">
    <property type="entry name" value="GLYCOSYL TRANSFERASE"/>
    <property type="match status" value="1"/>
</dbReference>
<evidence type="ECO:0000313" key="4">
    <source>
        <dbReference type="Proteomes" id="UP000250354"/>
    </source>
</evidence>
<dbReference type="InterPro" id="IPR029044">
    <property type="entry name" value="Nucleotide-diphossugar_trans"/>
</dbReference>
<gene>
    <name evidence="3" type="ORF">DBT44_0000215</name>
    <name evidence="2" type="ORF">ODY61_07410</name>
</gene>
<feature type="domain" description="Glycosyltransferase 2-like" evidence="1">
    <location>
        <begin position="6"/>
        <end position="131"/>
    </location>
</feature>
<name>A0A1E9PLL6_9LACT</name>
<reference evidence="2" key="2">
    <citation type="submission" date="2022-09" db="EMBL/GenBank/DDBJ databases">
        <title>Aerococcus urinae taxonomy study.</title>
        <authorList>
            <person name="Christensen J."/>
            <person name="Senneby E."/>
        </authorList>
    </citation>
    <scope>NUCLEOTIDE SEQUENCE</scope>
    <source>
        <strain evidence="2">LUND-41-B12</strain>
    </source>
</reference>
<dbReference type="GO" id="GO:0006487">
    <property type="term" value="P:protein N-linked glycosylation"/>
    <property type="evidence" value="ECO:0007669"/>
    <property type="project" value="TreeGrafter"/>
</dbReference>
<accession>A0A9Q4DFX6</accession>
<dbReference type="EMBL" id="JAOTMY010000004">
    <property type="protein sequence ID" value="MCY3087932.1"/>
    <property type="molecule type" value="Genomic_DNA"/>
</dbReference>
<accession>A0A1E9PLL6</accession>
<dbReference type="Pfam" id="PF00535">
    <property type="entry name" value="Glycos_transf_2"/>
    <property type="match status" value="1"/>
</dbReference>
<evidence type="ECO:0000313" key="5">
    <source>
        <dbReference type="Proteomes" id="UP001069047"/>
    </source>
</evidence>
<organism evidence="2 5">
    <name type="scientific">Aerococcus mictus</name>
    <dbReference type="NCBI Taxonomy" id="2976810"/>
    <lineage>
        <taxon>Bacteria</taxon>
        <taxon>Bacillati</taxon>
        <taxon>Bacillota</taxon>
        <taxon>Bacilli</taxon>
        <taxon>Lactobacillales</taxon>
        <taxon>Aerococcaceae</taxon>
        <taxon>Aerococcus</taxon>
    </lineage>
</organism>
<dbReference type="Proteomes" id="UP000250354">
    <property type="component" value="Chromosome"/>
</dbReference>